<dbReference type="AlphaFoldDB" id="W4L5N5"/>
<dbReference type="EMBL" id="AZHX01002664">
    <property type="protein sequence ID" value="ETW93347.1"/>
    <property type="molecule type" value="Genomic_DNA"/>
</dbReference>
<evidence type="ECO:0008006" key="3">
    <source>
        <dbReference type="Google" id="ProtNLM"/>
    </source>
</evidence>
<evidence type="ECO:0000313" key="2">
    <source>
        <dbReference type="Proteomes" id="UP000019140"/>
    </source>
</evidence>
<sequence length="99" mass="11394">MTDQPMRITMEEVTDPAELAQAREQDERFARNSAWLQRHATEIYTRYRGKCICVAGEELFTADSPEEALSQARAAHPEEGGSILMRYIPREKVARIYAY</sequence>
<evidence type="ECO:0000313" key="1">
    <source>
        <dbReference type="EMBL" id="ETW93347.1"/>
    </source>
</evidence>
<name>W4L5N5_9BACT</name>
<accession>W4L5N5</accession>
<keyword evidence="2" id="KW-1185">Reference proteome</keyword>
<proteinExistence type="predicted"/>
<dbReference type="Proteomes" id="UP000019140">
    <property type="component" value="Unassembled WGS sequence"/>
</dbReference>
<reference evidence="1 2" key="1">
    <citation type="journal article" date="2014" name="Nature">
        <title>An environmental bacterial taxon with a large and distinct metabolic repertoire.</title>
        <authorList>
            <person name="Wilson M.C."/>
            <person name="Mori T."/>
            <person name="Ruckert C."/>
            <person name="Uria A.R."/>
            <person name="Helf M.J."/>
            <person name="Takada K."/>
            <person name="Gernert C."/>
            <person name="Steffens U.A."/>
            <person name="Heycke N."/>
            <person name="Schmitt S."/>
            <person name="Rinke C."/>
            <person name="Helfrich E.J."/>
            <person name="Brachmann A.O."/>
            <person name="Gurgui C."/>
            <person name="Wakimoto T."/>
            <person name="Kracht M."/>
            <person name="Crusemann M."/>
            <person name="Hentschel U."/>
            <person name="Abe I."/>
            <person name="Matsunaga S."/>
            <person name="Kalinowski J."/>
            <person name="Takeyama H."/>
            <person name="Piel J."/>
        </authorList>
    </citation>
    <scope>NUCLEOTIDE SEQUENCE [LARGE SCALE GENOMIC DNA]</scope>
    <source>
        <strain evidence="2">TSY2</strain>
    </source>
</reference>
<protein>
    <recommendedName>
        <fullName evidence="3">DUF5678 domain-containing protein</fullName>
    </recommendedName>
</protein>
<organism evidence="1 2">
    <name type="scientific">Candidatus Entotheonella gemina</name>
    <dbReference type="NCBI Taxonomy" id="1429439"/>
    <lineage>
        <taxon>Bacteria</taxon>
        <taxon>Pseudomonadati</taxon>
        <taxon>Nitrospinota/Tectimicrobiota group</taxon>
        <taxon>Candidatus Tectimicrobiota</taxon>
        <taxon>Candidatus Entotheonellia</taxon>
        <taxon>Candidatus Entotheonellales</taxon>
        <taxon>Candidatus Entotheonellaceae</taxon>
        <taxon>Candidatus Entotheonella</taxon>
    </lineage>
</organism>
<gene>
    <name evidence="1" type="ORF">ETSY2_51570</name>
</gene>
<comment type="caution">
    <text evidence="1">The sequence shown here is derived from an EMBL/GenBank/DDBJ whole genome shotgun (WGS) entry which is preliminary data.</text>
</comment>
<dbReference type="HOGENOM" id="CLU_2328534_0_0_7"/>